<sequence length="181" mass="20624">MSDSDTVLPPAIKLAPGVTMEFLSDSAYITRVHTEGGLEEEFNVPAHWHERHDEIFHIVAGRMEVRIGDKKRFYTPEDGEICIPRGVEHSIRVVKGEELIVEERTVPMDEEKALFFRNAFADGRMCSSFFGLMQIMYHGDMRLVLPLHIKWLERMLVIAAGSYIAPLFGYTLPISSLKKDS</sequence>
<dbReference type="SUPFAM" id="SSF51182">
    <property type="entry name" value="RmlC-like cupins"/>
    <property type="match status" value="1"/>
</dbReference>
<evidence type="ECO:0000259" key="2">
    <source>
        <dbReference type="Pfam" id="PF07883"/>
    </source>
</evidence>
<dbReference type="Proteomes" id="UP000054270">
    <property type="component" value="Unassembled WGS sequence"/>
</dbReference>
<dbReference type="Pfam" id="PF07883">
    <property type="entry name" value="Cupin_2"/>
    <property type="match status" value="1"/>
</dbReference>
<keyword evidence="1" id="KW-1133">Transmembrane helix</keyword>
<dbReference type="AlphaFoldDB" id="A0A0D2PES7"/>
<feature type="transmembrane region" description="Helical" evidence="1">
    <location>
        <begin position="151"/>
        <end position="172"/>
    </location>
</feature>
<name>A0A0D2PES7_HYPSF</name>
<evidence type="ECO:0000313" key="4">
    <source>
        <dbReference type="Proteomes" id="UP000054270"/>
    </source>
</evidence>
<dbReference type="OMA" id="FVPPHWH"/>
<dbReference type="InterPro" id="IPR013096">
    <property type="entry name" value="Cupin_2"/>
</dbReference>
<organism evidence="3 4">
    <name type="scientific">Hypholoma sublateritium (strain FD-334 SS-4)</name>
    <dbReference type="NCBI Taxonomy" id="945553"/>
    <lineage>
        <taxon>Eukaryota</taxon>
        <taxon>Fungi</taxon>
        <taxon>Dikarya</taxon>
        <taxon>Basidiomycota</taxon>
        <taxon>Agaricomycotina</taxon>
        <taxon>Agaricomycetes</taxon>
        <taxon>Agaricomycetidae</taxon>
        <taxon>Agaricales</taxon>
        <taxon>Agaricineae</taxon>
        <taxon>Strophariaceae</taxon>
        <taxon>Hypholoma</taxon>
    </lineage>
</organism>
<reference evidence="4" key="1">
    <citation type="submission" date="2014-04" db="EMBL/GenBank/DDBJ databases">
        <title>Evolutionary Origins and Diversification of the Mycorrhizal Mutualists.</title>
        <authorList>
            <consortium name="DOE Joint Genome Institute"/>
            <consortium name="Mycorrhizal Genomics Consortium"/>
            <person name="Kohler A."/>
            <person name="Kuo A."/>
            <person name="Nagy L.G."/>
            <person name="Floudas D."/>
            <person name="Copeland A."/>
            <person name="Barry K.W."/>
            <person name="Cichocki N."/>
            <person name="Veneault-Fourrey C."/>
            <person name="LaButti K."/>
            <person name="Lindquist E.A."/>
            <person name="Lipzen A."/>
            <person name="Lundell T."/>
            <person name="Morin E."/>
            <person name="Murat C."/>
            <person name="Riley R."/>
            <person name="Ohm R."/>
            <person name="Sun H."/>
            <person name="Tunlid A."/>
            <person name="Henrissat B."/>
            <person name="Grigoriev I.V."/>
            <person name="Hibbett D.S."/>
            <person name="Martin F."/>
        </authorList>
    </citation>
    <scope>NUCLEOTIDE SEQUENCE [LARGE SCALE GENOMIC DNA]</scope>
    <source>
        <strain evidence="4">FD-334 SS-4</strain>
    </source>
</reference>
<gene>
    <name evidence="3" type="ORF">HYPSUDRAFT_190659</name>
</gene>
<feature type="domain" description="Cupin type-2" evidence="2">
    <location>
        <begin position="43"/>
        <end position="99"/>
    </location>
</feature>
<evidence type="ECO:0000256" key="1">
    <source>
        <dbReference type="SAM" id="Phobius"/>
    </source>
</evidence>
<dbReference type="OrthoDB" id="504210at2759"/>
<evidence type="ECO:0000313" key="3">
    <source>
        <dbReference type="EMBL" id="KJA18675.1"/>
    </source>
</evidence>
<keyword evidence="1" id="KW-0812">Transmembrane</keyword>
<accession>A0A0D2PES7</accession>
<dbReference type="InterPro" id="IPR014710">
    <property type="entry name" value="RmlC-like_jellyroll"/>
</dbReference>
<keyword evidence="1" id="KW-0472">Membrane</keyword>
<protein>
    <recommendedName>
        <fullName evidence="2">Cupin type-2 domain-containing protein</fullName>
    </recommendedName>
</protein>
<keyword evidence="4" id="KW-1185">Reference proteome</keyword>
<dbReference type="EMBL" id="KN817586">
    <property type="protein sequence ID" value="KJA18675.1"/>
    <property type="molecule type" value="Genomic_DNA"/>
</dbReference>
<dbReference type="CDD" id="cd02208">
    <property type="entry name" value="cupin_RmlC-like"/>
    <property type="match status" value="1"/>
</dbReference>
<dbReference type="Gene3D" id="2.60.120.10">
    <property type="entry name" value="Jelly Rolls"/>
    <property type="match status" value="1"/>
</dbReference>
<dbReference type="InterPro" id="IPR011051">
    <property type="entry name" value="RmlC_Cupin_sf"/>
</dbReference>
<proteinExistence type="predicted"/>